<feature type="transmembrane region" description="Helical" evidence="4">
    <location>
        <begin position="295"/>
        <end position="312"/>
    </location>
</feature>
<keyword evidence="3" id="KW-0808">Transferase</keyword>
<evidence type="ECO:0000313" key="7">
    <source>
        <dbReference type="Proteomes" id="UP000636888"/>
    </source>
</evidence>
<dbReference type="Pfam" id="PF00535">
    <property type="entry name" value="Glycos_transf_2"/>
    <property type="match status" value="1"/>
</dbReference>
<dbReference type="PANTHER" id="PTHR43179:SF12">
    <property type="entry name" value="GALACTOFURANOSYLTRANSFERASE GLFT2"/>
    <property type="match status" value="1"/>
</dbReference>
<sequence>MTIEGVSFIVIARNEEFGVRKCLAALAALPTVSCEVICVDSGSRDGTVEVMRDFLGRVANLKIMVLDGYSNASVARNVGLRQASGEIVFFLDGDVEVDPEFIAAGVACLRERPGGITGKLRELQYSRDYSRVLKEVPDRFHIRGEGRIYACGGCFMASREALLKTGFFDERLERSQDYDFTLRLSRRYPLLGIPVSMGTHHTVGYDDRQRLSTHLAKFQALFFGCALRKNLANLRGILWLLSRRERGIALGALTTVAGAMAIAFFGTSGAVALAALMTADLAAGWAKGEDGLYRIYLHYLYPAGALVGALHIPDRRRPYTVREVAP</sequence>
<dbReference type="SUPFAM" id="SSF53448">
    <property type="entry name" value="Nucleotide-diphospho-sugar transferases"/>
    <property type="match status" value="1"/>
</dbReference>
<dbReference type="PANTHER" id="PTHR43179">
    <property type="entry name" value="RHAMNOSYLTRANSFERASE WBBL"/>
    <property type="match status" value="1"/>
</dbReference>
<reference evidence="6" key="1">
    <citation type="submission" date="2020-12" db="EMBL/GenBank/DDBJ databases">
        <title>Geomonas sp. Red875, isolated from river sediment.</title>
        <authorList>
            <person name="Xu Z."/>
            <person name="Zhang Z."/>
            <person name="Masuda Y."/>
            <person name="Itoh H."/>
            <person name="Senoo K."/>
        </authorList>
    </citation>
    <scope>NUCLEOTIDE SEQUENCE</scope>
    <source>
        <strain evidence="6">Red875</strain>
    </source>
</reference>
<dbReference type="AlphaFoldDB" id="A0A8J7LUX4"/>
<proteinExistence type="inferred from homology"/>
<evidence type="ECO:0000313" key="6">
    <source>
        <dbReference type="EMBL" id="MBJ6724270.1"/>
    </source>
</evidence>
<feature type="transmembrane region" description="Helical" evidence="4">
    <location>
        <begin position="248"/>
        <end position="275"/>
    </location>
</feature>
<keyword evidence="2" id="KW-0328">Glycosyltransferase</keyword>
<dbReference type="EMBL" id="JAEMHM010000004">
    <property type="protein sequence ID" value="MBJ6724270.1"/>
    <property type="molecule type" value="Genomic_DNA"/>
</dbReference>
<organism evidence="6 7">
    <name type="scientific">Geomesophilobacter sediminis</name>
    <dbReference type="NCBI Taxonomy" id="2798584"/>
    <lineage>
        <taxon>Bacteria</taxon>
        <taxon>Pseudomonadati</taxon>
        <taxon>Thermodesulfobacteriota</taxon>
        <taxon>Desulfuromonadia</taxon>
        <taxon>Geobacterales</taxon>
        <taxon>Geobacteraceae</taxon>
        <taxon>Geomesophilobacter</taxon>
    </lineage>
</organism>
<dbReference type="InterPro" id="IPR029044">
    <property type="entry name" value="Nucleotide-diphossugar_trans"/>
</dbReference>
<dbReference type="Proteomes" id="UP000636888">
    <property type="component" value="Unassembled WGS sequence"/>
</dbReference>
<feature type="domain" description="Glycosyltransferase 2-like" evidence="5">
    <location>
        <begin position="7"/>
        <end position="162"/>
    </location>
</feature>
<dbReference type="InterPro" id="IPR001173">
    <property type="entry name" value="Glyco_trans_2-like"/>
</dbReference>
<keyword evidence="4" id="KW-1133">Transmembrane helix</keyword>
<evidence type="ECO:0000256" key="4">
    <source>
        <dbReference type="SAM" id="Phobius"/>
    </source>
</evidence>
<comment type="similarity">
    <text evidence="1">Belongs to the glycosyltransferase 2 family.</text>
</comment>
<dbReference type="RefSeq" id="WP_199383106.1">
    <property type="nucleotide sequence ID" value="NZ_JAEMHM010000004.1"/>
</dbReference>
<name>A0A8J7LUX4_9BACT</name>
<accession>A0A8J7LUX4</accession>
<evidence type="ECO:0000256" key="1">
    <source>
        <dbReference type="ARBA" id="ARBA00006739"/>
    </source>
</evidence>
<keyword evidence="4" id="KW-0472">Membrane</keyword>
<evidence type="ECO:0000259" key="5">
    <source>
        <dbReference type="Pfam" id="PF00535"/>
    </source>
</evidence>
<dbReference type="CDD" id="cd00761">
    <property type="entry name" value="Glyco_tranf_GTA_type"/>
    <property type="match status" value="1"/>
</dbReference>
<keyword evidence="4" id="KW-0812">Transmembrane</keyword>
<comment type="caution">
    <text evidence="6">The sequence shown here is derived from an EMBL/GenBank/DDBJ whole genome shotgun (WGS) entry which is preliminary data.</text>
</comment>
<gene>
    <name evidence="6" type="ORF">JFN93_06095</name>
</gene>
<evidence type="ECO:0000256" key="2">
    <source>
        <dbReference type="ARBA" id="ARBA00022676"/>
    </source>
</evidence>
<evidence type="ECO:0000256" key="3">
    <source>
        <dbReference type="ARBA" id="ARBA00022679"/>
    </source>
</evidence>
<protein>
    <submittedName>
        <fullName evidence="6">Glycosyltransferase family 2 protein</fullName>
    </submittedName>
</protein>
<dbReference type="Gene3D" id="3.90.550.10">
    <property type="entry name" value="Spore Coat Polysaccharide Biosynthesis Protein SpsA, Chain A"/>
    <property type="match status" value="1"/>
</dbReference>
<keyword evidence="7" id="KW-1185">Reference proteome</keyword>
<dbReference type="GO" id="GO:0016757">
    <property type="term" value="F:glycosyltransferase activity"/>
    <property type="evidence" value="ECO:0007669"/>
    <property type="project" value="UniProtKB-KW"/>
</dbReference>